<organism evidence="1 2">
    <name type="scientific">Paenibacillus roseus</name>
    <dbReference type="NCBI Taxonomy" id="2798579"/>
    <lineage>
        <taxon>Bacteria</taxon>
        <taxon>Bacillati</taxon>
        <taxon>Bacillota</taxon>
        <taxon>Bacilli</taxon>
        <taxon>Bacillales</taxon>
        <taxon>Paenibacillaceae</taxon>
        <taxon>Paenibacillus</taxon>
    </lineage>
</organism>
<keyword evidence="2" id="KW-1185">Reference proteome</keyword>
<name>A0A934MQA6_9BACL</name>
<gene>
    <name evidence="1" type="ORF">JFN88_07695</name>
</gene>
<accession>A0A934MQA6</accession>
<sequence>MDNSEAKAEARRAYKAAWGREWRKRNPDKAKQAQERYWLRRLQRQLLATVGPRSGINQA</sequence>
<proteinExistence type="predicted"/>
<reference evidence="1" key="1">
    <citation type="submission" date="2020-12" db="EMBL/GenBank/DDBJ databases">
        <authorList>
            <person name="Huq M.A."/>
        </authorList>
    </citation>
    <scope>NUCLEOTIDE SEQUENCE</scope>
    <source>
        <strain evidence="1">MAHUQ-46</strain>
    </source>
</reference>
<comment type="caution">
    <text evidence="1">The sequence shown here is derived from an EMBL/GenBank/DDBJ whole genome shotgun (WGS) entry which is preliminary data.</text>
</comment>
<evidence type="ECO:0000313" key="1">
    <source>
        <dbReference type="EMBL" id="MBJ6361194.1"/>
    </source>
</evidence>
<dbReference type="Proteomes" id="UP000640274">
    <property type="component" value="Unassembled WGS sequence"/>
</dbReference>
<protein>
    <submittedName>
        <fullName evidence="1">Uncharacterized protein</fullName>
    </submittedName>
</protein>
<dbReference type="RefSeq" id="WP_199018739.1">
    <property type="nucleotide sequence ID" value="NZ_JAELUP010000020.1"/>
</dbReference>
<dbReference type="EMBL" id="JAELUP010000020">
    <property type="protein sequence ID" value="MBJ6361194.1"/>
    <property type="molecule type" value="Genomic_DNA"/>
</dbReference>
<evidence type="ECO:0000313" key="2">
    <source>
        <dbReference type="Proteomes" id="UP000640274"/>
    </source>
</evidence>
<dbReference type="AlphaFoldDB" id="A0A934MQA6"/>